<reference evidence="2" key="1">
    <citation type="journal article" date="2019" name="Viruses">
        <title>Detection and Characterization of Invertebrate Iridoviruses Found in Reptiles and Prey Insects in Europe over the Past Two Decades.</title>
        <authorList>
            <person name="Papp T."/>
            <person name="Marschang R.E."/>
        </authorList>
    </citation>
    <scope>NUCLEOTIDE SEQUENCE</scope>
    <source>
        <strain evidence="2">Liz-CrIV</strain>
    </source>
</reference>
<dbReference type="InterPro" id="IPR015947">
    <property type="entry name" value="PUA-like_sf"/>
</dbReference>
<name>A0A5B8RJP1_9VIRU</name>
<protein>
    <recommendedName>
        <fullName evidence="1">ASCH domain-containing protein</fullName>
    </recommendedName>
</protein>
<dbReference type="Gene3D" id="2.30.130.30">
    <property type="entry name" value="Hypothetical protein"/>
    <property type="match status" value="1"/>
</dbReference>
<evidence type="ECO:0000313" key="2">
    <source>
        <dbReference type="EMBL" id="QEA08238.1"/>
    </source>
</evidence>
<proteinExistence type="predicted"/>
<evidence type="ECO:0000259" key="1">
    <source>
        <dbReference type="Pfam" id="PF04266"/>
    </source>
</evidence>
<feature type="domain" description="ASCH" evidence="1">
    <location>
        <begin position="16"/>
        <end position="43"/>
    </location>
</feature>
<dbReference type="Pfam" id="PF04266">
    <property type="entry name" value="ASCH"/>
    <property type="match status" value="1"/>
</dbReference>
<sequence>MIFYENTMEDIANSLNLTKEYFEYVISGLKTVEGRINNEKFKKFVIGSYIMRK</sequence>
<dbReference type="InterPro" id="IPR007374">
    <property type="entry name" value="ASCH_domain"/>
</dbReference>
<dbReference type="EMBL" id="MN081869">
    <property type="protein sequence ID" value="QEA08238.1"/>
    <property type="molecule type" value="Genomic_DNA"/>
</dbReference>
<accession>A0A5B8RJP1</accession>
<organism evidence="2">
    <name type="scientific">Iridovirus Liz-CrIV</name>
    <dbReference type="NCBI Taxonomy" id="2594309"/>
    <lineage>
        <taxon>Viruses</taxon>
        <taxon>Varidnaviria</taxon>
        <taxon>Bamfordvirae</taxon>
        <taxon>Nucleocytoviricota</taxon>
        <taxon>Megaviricetes</taxon>
        <taxon>Pimascovirales</taxon>
        <taxon>Pimascovirales incertae sedis</taxon>
        <taxon>Iridoviridae</taxon>
    </lineage>
</organism>
<dbReference type="SUPFAM" id="SSF88697">
    <property type="entry name" value="PUA domain-like"/>
    <property type="match status" value="1"/>
</dbReference>